<evidence type="ECO:0000256" key="2">
    <source>
        <dbReference type="PROSITE-ProRule" id="PRU00284"/>
    </source>
</evidence>
<evidence type="ECO:0000313" key="4">
    <source>
        <dbReference type="EMBL" id="KQL19389.1"/>
    </source>
</evidence>
<dbReference type="EMBL" id="LJIX01000006">
    <property type="protein sequence ID" value="KQL19389.1"/>
    <property type="molecule type" value="Genomic_DNA"/>
</dbReference>
<dbReference type="Pfam" id="PF00015">
    <property type="entry name" value="MCPsignal"/>
    <property type="match status" value="1"/>
</dbReference>
<evidence type="ECO:0000259" key="3">
    <source>
        <dbReference type="PROSITE" id="PS50111"/>
    </source>
</evidence>
<dbReference type="PANTHER" id="PTHR32089">
    <property type="entry name" value="METHYL-ACCEPTING CHEMOTAXIS PROTEIN MCPB"/>
    <property type="match status" value="1"/>
</dbReference>
<keyword evidence="1 2" id="KW-0807">Transducer</keyword>
<dbReference type="PROSITE" id="PS50111">
    <property type="entry name" value="CHEMOTAXIS_TRANSDUC_2"/>
    <property type="match status" value="1"/>
</dbReference>
<dbReference type="Gene3D" id="1.10.287.950">
    <property type="entry name" value="Methyl-accepting chemotaxis protein"/>
    <property type="match status" value="1"/>
</dbReference>
<sequence length="149" mass="16388">MAQEVKKLAEQSSDSVGKISALITEIQRDSSEAFKNIDLGKESAVQGAEMVKNTANSYDNMIQFIEHLTKDIDEIAGVSATLSYSSQSISTSVDSVIAISEHTSAGVQEVTNMTKEQQQSVHELKSISENLHKLSFELRKLIKHFKTSI</sequence>
<evidence type="ECO:0000313" key="5">
    <source>
        <dbReference type="Proteomes" id="UP000050996"/>
    </source>
</evidence>
<dbReference type="GO" id="GO:0007165">
    <property type="term" value="P:signal transduction"/>
    <property type="evidence" value="ECO:0007669"/>
    <property type="project" value="UniProtKB-KW"/>
</dbReference>
<dbReference type="PATRIC" id="fig|1637975.4.peg.2440"/>
<reference evidence="4 5" key="1">
    <citation type="submission" date="2015-09" db="EMBL/GenBank/DDBJ databases">
        <title>Genome sequencing project for genomic taxonomy and phylogenomics of Bacillus-like bacteria.</title>
        <authorList>
            <person name="Liu B."/>
            <person name="Wang J."/>
            <person name="Zhu Y."/>
            <person name="Liu G."/>
            <person name="Chen Q."/>
            <person name="Chen Z."/>
            <person name="Lan J."/>
            <person name="Che J."/>
            <person name="Ge C."/>
            <person name="Shi H."/>
            <person name="Pan Z."/>
            <person name="Liu X."/>
        </authorList>
    </citation>
    <scope>NUCLEOTIDE SEQUENCE [LARGE SCALE GENOMIC DNA]</scope>
    <source>
        <strain evidence="4 5">FJAT-18043</strain>
    </source>
</reference>
<dbReference type="PANTHER" id="PTHR32089:SF112">
    <property type="entry name" value="LYSOZYME-LIKE PROTEIN-RELATED"/>
    <property type="match status" value="1"/>
</dbReference>
<dbReference type="InterPro" id="IPR004089">
    <property type="entry name" value="MCPsignal_dom"/>
</dbReference>
<comment type="caution">
    <text evidence="4">The sequence shown here is derived from an EMBL/GenBank/DDBJ whole genome shotgun (WGS) entry which is preliminary data.</text>
</comment>
<feature type="domain" description="Methyl-accepting transducer" evidence="3">
    <location>
        <begin position="1"/>
        <end position="97"/>
    </location>
</feature>
<name>A0A0Q3T795_9BACI</name>
<proteinExistence type="predicted"/>
<protein>
    <recommendedName>
        <fullName evidence="3">Methyl-accepting transducer domain-containing protein</fullName>
    </recommendedName>
</protein>
<dbReference type="GO" id="GO:0016020">
    <property type="term" value="C:membrane"/>
    <property type="evidence" value="ECO:0007669"/>
    <property type="project" value="InterPro"/>
</dbReference>
<organism evidence="4 5">
    <name type="scientific">Cytobacillus solani</name>
    <dbReference type="NCBI Taxonomy" id="1637975"/>
    <lineage>
        <taxon>Bacteria</taxon>
        <taxon>Bacillati</taxon>
        <taxon>Bacillota</taxon>
        <taxon>Bacilli</taxon>
        <taxon>Bacillales</taxon>
        <taxon>Bacillaceae</taxon>
        <taxon>Cytobacillus</taxon>
    </lineage>
</organism>
<evidence type="ECO:0000256" key="1">
    <source>
        <dbReference type="ARBA" id="ARBA00023224"/>
    </source>
</evidence>
<accession>A0A0Q3T795</accession>
<dbReference type="Proteomes" id="UP000050996">
    <property type="component" value="Unassembled WGS sequence"/>
</dbReference>
<dbReference type="AlphaFoldDB" id="A0A0Q3T795"/>
<dbReference type="STRING" id="1637975.AN957_12985"/>
<keyword evidence="5" id="KW-1185">Reference proteome</keyword>
<gene>
    <name evidence="4" type="ORF">AN957_12985</name>
</gene>
<dbReference type="SUPFAM" id="SSF58104">
    <property type="entry name" value="Methyl-accepting chemotaxis protein (MCP) signaling domain"/>
    <property type="match status" value="1"/>
</dbReference>